<evidence type="ECO:0000313" key="1">
    <source>
        <dbReference type="EMBL" id="KRM36781.1"/>
    </source>
</evidence>
<dbReference type="Proteomes" id="UP000051085">
    <property type="component" value="Unassembled WGS sequence"/>
</dbReference>
<dbReference type="SUPFAM" id="SSF54518">
    <property type="entry name" value="Tubby C-terminal domain-like"/>
    <property type="match status" value="1"/>
</dbReference>
<name>A0A922PUU3_9LACO</name>
<accession>A0A922PUU3</accession>
<proteinExistence type="predicted"/>
<evidence type="ECO:0000313" key="2">
    <source>
        <dbReference type="Proteomes" id="UP000051085"/>
    </source>
</evidence>
<dbReference type="EMBL" id="AZGO01000047">
    <property type="protein sequence ID" value="KRM36781.1"/>
    <property type="molecule type" value="Genomic_DNA"/>
</dbReference>
<dbReference type="InterPro" id="IPR025659">
    <property type="entry name" value="Tubby-like_C"/>
</dbReference>
<comment type="caution">
    <text evidence="1">The sequence shown here is derived from an EMBL/GenBank/DDBJ whole genome shotgun (WGS) entry which is preliminary data.</text>
</comment>
<reference evidence="1 2" key="1">
    <citation type="journal article" date="2015" name="Genome Announc.">
        <title>Expanding the biotechnology potential of lactobacilli through comparative genomics of 213 strains and associated genera.</title>
        <authorList>
            <person name="Sun Z."/>
            <person name="Harris H.M."/>
            <person name="McCann A."/>
            <person name="Guo C."/>
            <person name="Argimon S."/>
            <person name="Zhang W."/>
            <person name="Yang X."/>
            <person name="Jeffery I.B."/>
            <person name="Cooney J.C."/>
            <person name="Kagawa T.F."/>
            <person name="Liu W."/>
            <person name="Song Y."/>
            <person name="Salvetti E."/>
            <person name="Wrobel A."/>
            <person name="Rasinkangas P."/>
            <person name="Parkhill J."/>
            <person name="Rea M.C."/>
            <person name="O'Sullivan O."/>
            <person name="Ritari J."/>
            <person name="Douillard F.P."/>
            <person name="Paul Ross R."/>
            <person name="Yang R."/>
            <person name="Briner A.E."/>
            <person name="Felis G.E."/>
            <person name="de Vos W.M."/>
            <person name="Barrangou R."/>
            <person name="Klaenhammer T.R."/>
            <person name="Caufield P.W."/>
            <person name="Cui Y."/>
            <person name="Zhang H."/>
            <person name="O'Toole P.W."/>
        </authorList>
    </citation>
    <scope>NUCLEOTIDE SEQUENCE [LARGE SCALE GENOMIC DNA]</scope>
    <source>
        <strain evidence="1 2">DSM 8475</strain>
    </source>
</reference>
<gene>
    <name evidence="1" type="ORF">FD34_GL000019</name>
</gene>
<sequence>MGGEKMRQLYLRDHTTDLHGTTVIRDHQGRSCYLLVGKWGMHYDVLSLYAINGTLLAEVKQQSLGMLPKFALYLNRQRVGTVGKSLGFVRQVIYVRGLNWFIVGSPLAGRYRVFQGSRQVFSLQPVELTGNYYHELKVDQQADEPLAILVASVLDHWARRGQRDKGRLRLRRPRLADNLGMDIKCNTIKNEQHR</sequence>
<organism evidence="1 2">
    <name type="scientific">Limosilactobacillus pontis DSM 8475</name>
    <dbReference type="NCBI Taxonomy" id="1423794"/>
    <lineage>
        <taxon>Bacteria</taxon>
        <taxon>Bacillati</taxon>
        <taxon>Bacillota</taxon>
        <taxon>Bacilli</taxon>
        <taxon>Lactobacillales</taxon>
        <taxon>Lactobacillaceae</taxon>
        <taxon>Limosilactobacillus</taxon>
    </lineage>
</organism>
<protein>
    <recommendedName>
        <fullName evidence="3">YxjI</fullName>
    </recommendedName>
</protein>
<evidence type="ECO:0008006" key="3">
    <source>
        <dbReference type="Google" id="ProtNLM"/>
    </source>
</evidence>
<dbReference type="AlphaFoldDB" id="A0A922PUU3"/>